<keyword evidence="10" id="KW-0274">FAD</keyword>
<keyword evidence="14 16" id="KW-0503">Monooxygenase</keyword>
<proteinExistence type="inferred from homology"/>
<dbReference type="GO" id="GO:0004497">
    <property type="term" value="F:monooxygenase activity"/>
    <property type="evidence" value="ECO:0007669"/>
    <property type="project" value="UniProtKB-KW"/>
</dbReference>
<comment type="cofactor">
    <cofactor evidence="1">
        <name>FMN</name>
        <dbReference type="ChEBI" id="CHEBI:58210"/>
    </cofactor>
</comment>
<keyword evidence="9 15" id="KW-0479">Metal-binding</keyword>
<feature type="binding site" description="axial binding residue" evidence="15">
    <location>
        <position position="419"/>
    </location>
    <ligand>
        <name>heme</name>
        <dbReference type="ChEBI" id="CHEBI:30413"/>
    </ligand>
    <ligandPart>
        <name>Fe</name>
        <dbReference type="ChEBI" id="CHEBI:18248"/>
    </ligandPart>
</feature>
<dbReference type="AlphaFoldDB" id="A0A1G8BBK7"/>
<evidence type="ECO:0000256" key="9">
    <source>
        <dbReference type="ARBA" id="ARBA00022723"/>
    </source>
</evidence>
<comment type="similarity">
    <text evidence="3">In the N-terminal section; belongs to the cytochrome P450 family.</text>
</comment>
<evidence type="ECO:0000256" key="14">
    <source>
        <dbReference type="ARBA" id="ARBA00023033"/>
    </source>
</evidence>
<keyword evidence="13 15" id="KW-0408">Iron</keyword>
<dbReference type="SUPFAM" id="SSF48264">
    <property type="entry name" value="Cytochrome P450"/>
    <property type="match status" value="1"/>
</dbReference>
<dbReference type="InterPro" id="IPR017972">
    <property type="entry name" value="Cyt_P450_CS"/>
</dbReference>
<dbReference type="Gene3D" id="1.10.630.10">
    <property type="entry name" value="Cytochrome P450"/>
    <property type="match status" value="1"/>
</dbReference>
<dbReference type="GO" id="GO:0016705">
    <property type="term" value="F:oxidoreductase activity, acting on paired donors, with incorporation or reduction of molecular oxygen"/>
    <property type="evidence" value="ECO:0007669"/>
    <property type="project" value="InterPro"/>
</dbReference>
<evidence type="ECO:0000256" key="3">
    <source>
        <dbReference type="ARBA" id="ARBA00010018"/>
    </source>
</evidence>
<evidence type="ECO:0000256" key="6">
    <source>
        <dbReference type="ARBA" id="ARBA00022617"/>
    </source>
</evidence>
<protein>
    <submittedName>
        <fullName evidence="17">Unspecific monooxygenase</fullName>
    </submittedName>
</protein>
<evidence type="ECO:0000313" key="18">
    <source>
        <dbReference type="Proteomes" id="UP000183263"/>
    </source>
</evidence>
<sequence>MGTTAFRDGGLPDSIPHPPRRLPLVGDVLGLSTKRPLQAALRTADQVGPIFERVVFGTRFVMVTDPDLVAELSDESRFAKHVSPAVAALRDIGGDGLFTAHNHEPNWAKAHDLLRPAFTQSAMRTYHATMAEVAGELTSHWDSRLGEPIDVSRDMTKLTLETIGRTGFSHSFDSFRRERPHPFVEAMVDALSYAQLSTLTSLPVIGRHLFPRATRRNEEALAHLAEVVDSVIRERRDGYEADPSAARPNDLLELMSKASRENDPHRLDERNIRNQVVTFLVAGHETTSGALSFALYYLARHPEFLSRARAEVDEVWGDDEPTFAQVPKLRYVRRVLDEALRLWPTAPAYAREAREDTVLAGRYPLRAGEWMMVLIPGLHRDSVWGENPDRFDPDNFLPERVRARPAHVYKPFGTGERACIGRQFAIHEAVLVLGTILRRYTLTPDPGYRLRISERLTLMPEGFTLELRRRS</sequence>
<evidence type="ECO:0000256" key="12">
    <source>
        <dbReference type="ARBA" id="ARBA00023002"/>
    </source>
</evidence>
<dbReference type="GO" id="GO:0005506">
    <property type="term" value="F:iron ion binding"/>
    <property type="evidence" value="ECO:0007669"/>
    <property type="project" value="InterPro"/>
</dbReference>
<keyword evidence="18" id="KW-1185">Reference proteome</keyword>
<evidence type="ECO:0000256" key="15">
    <source>
        <dbReference type="PIRSR" id="PIRSR602401-1"/>
    </source>
</evidence>
<keyword evidence="7" id="KW-0285">Flavoprotein</keyword>
<comment type="similarity">
    <text evidence="4 16">Belongs to the cytochrome P450 family.</text>
</comment>
<dbReference type="Pfam" id="PF00067">
    <property type="entry name" value="p450"/>
    <property type="match status" value="1"/>
</dbReference>
<keyword evidence="12 16" id="KW-0560">Oxidoreductase</keyword>
<dbReference type="RefSeq" id="WP_072736259.1">
    <property type="nucleotide sequence ID" value="NZ_CP048813.1"/>
</dbReference>
<evidence type="ECO:0000256" key="11">
    <source>
        <dbReference type="ARBA" id="ARBA00022857"/>
    </source>
</evidence>
<reference evidence="17 18" key="1">
    <citation type="submission" date="2016-10" db="EMBL/GenBank/DDBJ databases">
        <authorList>
            <person name="de Groot N.N."/>
        </authorList>
    </citation>
    <scope>NUCLEOTIDE SEQUENCE [LARGE SCALE GENOMIC DNA]</scope>
    <source>
        <strain evidence="17 18">DSM 44892</strain>
    </source>
</reference>
<keyword evidence="11" id="KW-0521">NADP</keyword>
<organism evidence="17 18">
    <name type="scientific">Rhodococcus triatomae</name>
    <dbReference type="NCBI Taxonomy" id="300028"/>
    <lineage>
        <taxon>Bacteria</taxon>
        <taxon>Bacillati</taxon>
        <taxon>Actinomycetota</taxon>
        <taxon>Actinomycetes</taxon>
        <taxon>Mycobacteriales</taxon>
        <taxon>Nocardiaceae</taxon>
        <taxon>Rhodococcus</taxon>
    </lineage>
</organism>
<dbReference type="PROSITE" id="PS00086">
    <property type="entry name" value="CYTOCHROME_P450"/>
    <property type="match status" value="1"/>
</dbReference>
<dbReference type="CDD" id="cd11068">
    <property type="entry name" value="CYP120A1"/>
    <property type="match status" value="1"/>
</dbReference>
<dbReference type="GO" id="GO:0020037">
    <property type="term" value="F:heme binding"/>
    <property type="evidence" value="ECO:0007669"/>
    <property type="project" value="InterPro"/>
</dbReference>
<name>A0A1G8BBK7_9NOCA</name>
<keyword evidence="5" id="KW-0813">Transport</keyword>
<comment type="cofactor">
    <cofactor evidence="2">
        <name>FAD</name>
        <dbReference type="ChEBI" id="CHEBI:57692"/>
    </cofactor>
</comment>
<comment type="cofactor">
    <cofactor evidence="15">
        <name>heme</name>
        <dbReference type="ChEBI" id="CHEBI:30413"/>
    </cofactor>
</comment>
<evidence type="ECO:0000256" key="13">
    <source>
        <dbReference type="ARBA" id="ARBA00023004"/>
    </source>
</evidence>
<evidence type="ECO:0000256" key="2">
    <source>
        <dbReference type="ARBA" id="ARBA00001974"/>
    </source>
</evidence>
<evidence type="ECO:0000256" key="4">
    <source>
        <dbReference type="ARBA" id="ARBA00010617"/>
    </source>
</evidence>
<dbReference type="OrthoDB" id="7376058at2"/>
<dbReference type="PRINTS" id="PR00385">
    <property type="entry name" value="P450"/>
</dbReference>
<dbReference type="PANTHER" id="PTHR24291:SF50">
    <property type="entry name" value="BIFUNCTIONAL ALBAFLAVENONE MONOOXYGENASE_TERPENE SYNTHASE"/>
    <property type="match status" value="1"/>
</dbReference>
<dbReference type="InterPro" id="IPR036396">
    <property type="entry name" value="Cyt_P450_sf"/>
</dbReference>
<keyword evidence="8" id="KW-0288">FMN</keyword>
<evidence type="ECO:0000256" key="5">
    <source>
        <dbReference type="ARBA" id="ARBA00022448"/>
    </source>
</evidence>
<dbReference type="FunFam" id="1.10.630.10:FF:000040">
    <property type="entry name" value="Bifunctional cytochrome P450/NADPH--P450 reductase"/>
    <property type="match status" value="1"/>
</dbReference>
<dbReference type="PANTHER" id="PTHR24291">
    <property type="entry name" value="CYTOCHROME P450 FAMILY 4"/>
    <property type="match status" value="1"/>
</dbReference>
<evidence type="ECO:0000313" key="17">
    <source>
        <dbReference type="EMBL" id="SDH30471.1"/>
    </source>
</evidence>
<evidence type="ECO:0000256" key="16">
    <source>
        <dbReference type="RuleBase" id="RU000461"/>
    </source>
</evidence>
<evidence type="ECO:0000256" key="7">
    <source>
        <dbReference type="ARBA" id="ARBA00022630"/>
    </source>
</evidence>
<gene>
    <name evidence="17" type="ORF">SAMN05444695_101786</name>
</gene>
<dbReference type="InterPro" id="IPR050196">
    <property type="entry name" value="Cytochrome_P450_Monoox"/>
</dbReference>
<accession>A0A1G8BBK7</accession>
<dbReference type="EMBL" id="FNDN01000001">
    <property type="protein sequence ID" value="SDH30471.1"/>
    <property type="molecule type" value="Genomic_DNA"/>
</dbReference>
<keyword evidence="6 15" id="KW-0349">Heme</keyword>
<dbReference type="Proteomes" id="UP000183263">
    <property type="component" value="Unassembled WGS sequence"/>
</dbReference>
<dbReference type="InterPro" id="IPR002401">
    <property type="entry name" value="Cyt_P450_E_grp-I"/>
</dbReference>
<evidence type="ECO:0000256" key="10">
    <source>
        <dbReference type="ARBA" id="ARBA00022827"/>
    </source>
</evidence>
<dbReference type="InterPro" id="IPR001128">
    <property type="entry name" value="Cyt_P450"/>
</dbReference>
<dbReference type="PRINTS" id="PR00463">
    <property type="entry name" value="EP450I"/>
</dbReference>
<evidence type="ECO:0000256" key="1">
    <source>
        <dbReference type="ARBA" id="ARBA00001917"/>
    </source>
</evidence>
<evidence type="ECO:0000256" key="8">
    <source>
        <dbReference type="ARBA" id="ARBA00022643"/>
    </source>
</evidence>